<dbReference type="InterPro" id="IPR000847">
    <property type="entry name" value="LysR_HTH_N"/>
</dbReference>
<dbReference type="InterPro" id="IPR005119">
    <property type="entry name" value="LysR_subst-bd"/>
</dbReference>
<dbReference type="InterPro" id="IPR036390">
    <property type="entry name" value="WH_DNA-bd_sf"/>
</dbReference>
<comment type="caution">
    <text evidence="6">The sequence shown here is derived from an EMBL/GenBank/DDBJ whole genome shotgun (WGS) entry which is preliminary data.</text>
</comment>
<dbReference type="InterPro" id="IPR036388">
    <property type="entry name" value="WH-like_DNA-bd_sf"/>
</dbReference>
<keyword evidence="3" id="KW-0238">DNA-binding</keyword>
<evidence type="ECO:0000313" key="7">
    <source>
        <dbReference type="EMBL" id="PHU39233.1"/>
    </source>
</evidence>
<organism evidence="6 9">
    <name type="scientific">Pseudobutyrivibrio ruminis</name>
    <dbReference type="NCBI Taxonomy" id="46206"/>
    <lineage>
        <taxon>Bacteria</taxon>
        <taxon>Bacillati</taxon>
        <taxon>Bacillota</taxon>
        <taxon>Clostridia</taxon>
        <taxon>Lachnospirales</taxon>
        <taxon>Lachnospiraceae</taxon>
        <taxon>Pseudobutyrivibrio</taxon>
    </lineage>
</organism>
<evidence type="ECO:0000313" key="6">
    <source>
        <dbReference type="EMBL" id="PHU34197.1"/>
    </source>
</evidence>
<dbReference type="PROSITE" id="PS50931">
    <property type="entry name" value="HTH_LYSR"/>
    <property type="match status" value="1"/>
</dbReference>
<dbReference type="RefSeq" id="WP_090153672.1">
    <property type="nucleotide sequence ID" value="NZ_PDYF01000031.1"/>
</dbReference>
<keyword evidence="2" id="KW-0805">Transcription regulation</keyword>
<evidence type="ECO:0000256" key="4">
    <source>
        <dbReference type="ARBA" id="ARBA00023163"/>
    </source>
</evidence>
<feature type="domain" description="HTH lysR-type" evidence="5">
    <location>
        <begin position="1"/>
        <end position="58"/>
    </location>
</feature>
<dbReference type="EMBL" id="PDYH01000057">
    <property type="protein sequence ID" value="PHU39233.1"/>
    <property type="molecule type" value="Genomic_DNA"/>
</dbReference>
<dbReference type="PANTHER" id="PTHR30346:SF28">
    <property type="entry name" value="HTH-TYPE TRANSCRIPTIONAL REGULATOR CYNR"/>
    <property type="match status" value="1"/>
</dbReference>
<dbReference type="PANTHER" id="PTHR30346">
    <property type="entry name" value="TRANSCRIPTIONAL DUAL REGULATOR HCAR-RELATED"/>
    <property type="match status" value="1"/>
</dbReference>
<dbReference type="SUPFAM" id="SSF46785">
    <property type="entry name" value="Winged helix' DNA-binding domain"/>
    <property type="match status" value="1"/>
</dbReference>
<dbReference type="Gene3D" id="3.40.190.290">
    <property type="match status" value="1"/>
</dbReference>
<dbReference type="GO" id="GO:0003677">
    <property type="term" value="F:DNA binding"/>
    <property type="evidence" value="ECO:0007669"/>
    <property type="project" value="UniProtKB-KW"/>
</dbReference>
<proteinExistence type="inferred from homology"/>
<accession>A0A2G3DT25</accession>
<reference evidence="6" key="1">
    <citation type="submission" date="2017-10" db="EMBL/GenBank/DDBJ databases">
        <title>Resolving the taxonomy of Roseburia spp., Eubacterium rectale and Agathobacter spp. through phylogenomic analysis.</title>
        <authorList>
            <person name="Sheridan P.O."/>
            <person name="Walker A.W."/>
            <person name="Duncan S.H."/>
            <person name="Scott K.P."/>
            <person name="Toole P.W.O."/>
            <person name="Luis P."/>
            <person name="Flint H.J."/>
        </authorList>
    </citation>
    <scope>NUCLEOTIDE SEQUENCE [LARGE SCALE GENOMIC DNA]</scope>
    <source>
        <strain evidence="7">JK10</strain>
        <strain evidence="6">JK626</strain>
    </source>
</reference>
<evidence type="ECO:0000313" key="8">
    <source>
        <dbReference type="Proteomes" id="UP000224317"/>
    </source>
</evidence>
<dbReference type="Gene3D" id="1.10.10.10">
    <property type="entry name" value="Winged helix-like DNA-binding domain superfamily/Winged helix DNA-binding domain"/>
    <property type="match status" value="1"/>
</dbReference>
<dbReference type="SUPFAM" id="SSF53850">
    <property type="entry name" value="Periplasmic binding protein-like II"/>
    <property type="match status" value="1"/>
</dbReference>
<gene>
    <name evidence="7" type="ORF">CSX00_11570</name>
    <name evidence="6" type="ORF">CSX01_11565</name>
</gene>
<comment type="similarity">
    <text evidence="1">Belongs to the LysR transcriptional regulatory family.</text>
</comment>
<dbReference type="Pfam" id="PF00126">
    <property type="entry name" value="HTH_1"/>
    <property type="match status" value="1"/>
</dbReference>
<name>A0A2G3DT25_9FIRM</name>
<reference evidence="6" key="2">
    <citation type="submission" date="2017-10" db="EMBL/GenBank/DDBJ databases">
        <authorList>
            <person name="Banno H."/>
            <person name="Chua N.-H."/>
        </authorList>
    </citation>
    <scope>NUCLEOTIDE SEQUENCE [LARGE SCALE GENOMIC DNA]</scope>
    <source>
        <strain evidence="7">JK10</strain>
        <strain evidence="6">JK626</strain>
    </source>
</reference>
<dbReference type="GO" id="GO:0003700">
    <property type="term" value="F:DNA-binding transcription factor activity"/>
    <property type="evidence" value="ECO:0007669"/>
    <property type="project" value="InterPro"/>
</dbReference>
<evidence type="ECO:0000256" key="2">
    <source>
        <dbReference type="ARBA" id="ARBA00023015"/>
    </source>
</evidence>
<dbReference type="Proteomes" id="UP000224317">
    <property type="component" value="Unassembled WGS sequence"/>
</dbReference>
<sequence>MNTRNFKCFQTVYEERNLQVAASKLFLSPQGLSKMIKSMEEECGTPLFARTKDGFVPTESGIVFYEKSKHISKEINEMFSAIEAASSKEKRFKVGFAAGTIRAIDIPVVNHFMKSNPEIVGIWDEQENEKVLKKVLSEEINCGLVVGKVEAPGLVAQLIKSVDIVLYVYNGHRLWNENSVSIMDIKDEPLISMNKNYRIYHDVINACHMNGFNPEIIAHVGDGVTIRSLVKNKVGIGIAPRFFDDSDELRAVSIKDAYTWDVYGVYLERSADAQIAKRFLQEIKG</sequence>
<keyword evidence="4" id="KW-0804">Transcription</keyword>
<dbReference type="Pfam" id="PF03466">
    <property type="entry name" value="LysR_substrate"/>
    <property type="match status" value="1"/>
</dbReference>
<evidence type="ECO:0000259" key="5">
    <source>
        <dbReference type="PROSITE" id="PS50931"/>
    </source>
</evidence>
<keyword evidence="8" id="KW-1185">Reference proteome</keyword>
<evidence type="ECO:0000256" key="3">
    <source>
        <dbReference type="ARBA" id="ARBA00023125"/>
    </source>
</evidence>
<dbReference type="EMBL" id="PDYF01000031">
    <property type="protein sequence ID" value="PHU34197.1"/>
    <property type="molecule type" value="Genomic_DNA"/>
</dbReference>
<dbReference type="CDD" id="cd05466">
    <property type="entry name" value="PBP2_LTTR_substrate"/>
    <property type="match status" value="1"/>
</dbReference>
<evidence type="ECO:0000313" key="9">
    <source>
        <dbReference type="Proteomes" id="UP000225889"/>
    </source>
</evidence>
<dbReference type="GO" id="GO:0032993">
    <property type="term" value="C:protein-DNA complex"/>
    <property type="evidence" value="ECO:0007669"/>
    <property type="project" value="TreeGrafter"/>
</dbReference>
<evidence type="ECO:0000256" key="1">
    <source>
        <dbReference type="ARBA" id="ARBA00009437"/>
    </source>
</evidence>
<protein>
    <submittedName>
        <fullName evidence="6">LysR family transcriptional regulator</fullName>
    </submittedName>
</protein>
<dbReference type="AlphaFoldDB" id="A0A2G3DT25"/>
<dbReference type="Proteomes" id="UP000225889">
    <property type="component" value="Unassembled WGS sequence"/>
</dbReference>